<keyword evidence="1" id="KW-0812">Transmembrane</keyword>
<keyword evidence="1" id="KW-1133">Transmembrane helix</keyword>
<comment type="caution">
    <text evidence="2">The sequence shown here is derived from an EMBL/GenBank/DDBJ whole genome shotgun (WGS) entry which is preliminary data.</text>
</comment>
<evidence type="ECO:0000256" key="1">
    <source>
        <dbReference type="SAM" id="Phobius"/>
    </source>
</evidence>
<keyword evidence="3" id="KW-1185">Reference proteome</keyword>
<keyword evidence="1" id="KW-0472">Membrane</keyword>
<proteinExistence type="predicted"/>
<protein>
    <submittedName>
        <fullName evidence="2">Uncharacterized protein</fullName>
    </submittedName>
</protein>
<dbReference type="AlphaFoldDB" id="A0A8K1CUP3"/>
<accession>A0A8K1CUP3</accession>
<reference evidence="2" key="1">
    <citation type="submission" date="2019-03" db="EMBL/GenBank/DDBJ databases">
        <title>Long read genome sequence of the mycoparasitic Pythium oligandrum ATCC 38472 isolated from sugarbeet rhizosphere.</title>
        <authorList>
            <person name="Gaulin E."/>
        </authorList>
    </citation>
    <scope>NUCLEOTIDE SEQUENCE</scope>
    <source>
        <strain evidence="2">ATCC 38472_TT</strain>
    </source>
</reference>
<sequence length="276" mass="30204">MTYSLYCNYAHLLFTALVVSTMSLIIAHELLQLRANDVLVVPTSVLVALHLRTLFSLEACVTPLASVFFKRQLDSYRVNQVFVLVLALAALVGQGIINWNSLLLTSSFDDKFCEARLRGECTGDDSPPIAGSLRRPDAPGLVLSPRSDAIASIQAMSKTQLECMELLLLLNPEMPQLGAWEGIVKSVNPTNETDAWCKRHVRNASDASFAADNAPSTAFGPEIKSIYQLAKWMSIALLCVMVMRGVMLYNAVTASTESPVAIVVSQPEERKMELLA</sequence>
<evidence type="ECO:0000313" key="3">
    <source>
        <dbReference type="Proteomes" id="UP000794436"/>
    </source>
</evidence>
<gene>
    <name evidence="2" type="ORF">Poli38472_001161</name>
</gene>
<name>A0A8K1CUP3_PYTOL</name>
<feature type="transmembrane region" description="Helical" evidence="1">
    <location>
        <begin position="12"/>
        <end position="31"/>
    </location>
</feature>
<feature type="transmembrane region" description="Helical" evidence="1">
    <location>
        <begin position="81"/>
        <end position="99"/>
    </location>
</feature>
<evidence type="ECO:0000313" key="2">
    <source>
        <dbReference type="EMBL" id="TMW69005.1"/>
    </source>
</evidence>
<feature type="transmembrane region" description="Helical" evidence="1">
    <location>
        <begin position="51"/>
        <end position="69"/>
    </location>
</feature>
<organism evidence="2 3">
    <name type="scientific">Pythium oligandrum</name>
    <name type="common">Mycoparasitic fungus</name>
    <dbReference type="NCBI Taxonomy" id="41045"/>
    <lineage>
        <taxon>Eukaryota</taxon>
        <taxon>Sar</taxon>
        <taxon>Stramenopiles</taxon>
        <taxon>Oomycota</taxon>
        <taxon>Peronosporomycetes</taxon>
        <taxon>Pythiales</taxon>
        <taxon>Pythiaceae</taxon>
        <taxon>Pythium</taxon>
    </lineage>
</organism>
<dbReference type="EMBL" id="SPLM01000001">
    <property type="protein sequence ID" value="TMW69005.1"/>
    <property type="molecule type" value="Genomic_DNA"/>
</dbReference>
<dbReference type="Proteomes" id="UP000794436">
    <property type="component" value="Unassembled WGS sequence"/>
</dbReference>